<evidence type="ECO:0000313" key="3">
    <source>
        <dbReference type="Proteomes" id="UP000316079"/>
    </source>
</evidence>
<reference evidence="2 3" key="1">
    <citation type="journal article" date="2019" name="Sci. Data">
        <title>Hybrid genome assembly and annotation of Danionella translucida.</title>
        <authorList>
            <person name="Kadobianskyi M."/>
            <person name="Schulze L."/>
            <person name="Schuelke M."/>
            <person name="Judkewitz B."/>
        </authorList>
    </citation>
    <scope>NUCLEOTIDE SEQUENCE [LARGE SCALE GENOMIC DNA]</scope>
    <source>
        <strain evidence="2 3">Bolton</strain>
    </source>
</reference>
<proteinExistence type="predicted"/>
<sequence length="101" mass="11257">MSSVCFFLSIGQHPRKEITLGEEKESRCAQASIHSDRLSIKPLNFDEALHTSDGDLCFLSADWLWRLSIKLLGCHPGGKQGDLGPQKGFRKTPGLPEEDIY</sequence>
<dbReference type="AlphaFoldDB" id="A0A553MKA2"/>
<evidence type="ECO:0000256" key="1">
    <source>
        <dbReference type="SAM" id="MobiDB-lite"/>
    </source>
</evidence>
<organism evidence="2 3">
    <name type="scientific">Danionella cerebrum</name>
    <dbReference type="NCBI Taxonomy" id="2873325"/>
    <lineage>
        <taxon>Eukaryota</taxon>
        <taxon>Metazoa</taxon>
        <taxon>Chordata</taxon>
        <taxon>Craniata</taxon>
        <taxon>Vertebrata</taxon>
        <taxon>Euteleostomi</taxon>
        <taxon>Actinopterygii</taxon>
        <taxon>Neopterygii</taxon>
        <taxon>Teleostei</taxon>
        <taxon>Ostariophysi</taxon>
        <taxon>Cypriniformes</taxon>
        <taxon>Danionidae</taxon>
        <taxon>Danioninae</taxon>
        <taxon>Danionella</taxon>
    </lineage>
</organism>
<dbReference type="EMBL" id="SRMA01027573">
    <property type="protein sequence ID" value="TRY53603.1"/>
    <property type="molecule type" value="Genomic_DNA"/>
</dbReference>
<dbReference type="Proteomes" id="UP000316079">
    <property type="component" value="Unassembled WGS sequence"/>
</dbReference>
<accession>A0A553MKA2</accession>
<dbReference type="OrthoDB" id="10049706at2759"/>
<name>A0A553MKA2_9TELE</name>
<reference evidence="2" key="2">
    <citation type="submission" date="2019-04" db="EMBL/GenBank/DDBJ databases">
        <authorList>
            <person name="Kadobianskyi M."/>
            <person name="Schulze L."/>
            <person name="Schuelke M."/>
            <person name="Judkewitz B."/>
        </authorList>
    </citation>
    <scope>NUCLEOTIDE SEQUENCE</scope>
    <source>
        <strain evidence="2">Bolton</strain>
        <tissue evidence="2">Whole-body</tissue>
    </source>
</reference>
<evidence type="ECO:0000313" key="2">
    <source>
        <dbReference type="EMBL" id="TRY53603.1"/>
    </source>
</evidence>
<comment type="caution">
    <text evidence="2">The sequence shown here is derived from an EMBL/GenBank/DDBJ whole genome shotgun (WGS) entry which is preliminary data.</text>
</comment>
<gene>
    <name evidence="2" type="ORF">DNTS_033071</name>
</gene>
<feature type="region of interest" description="Disordered" evidence="1">
    <location>
        <begin position="77"/>
        <end position="101"/>
    </location>
</feature>
<dbReference type="EMBL" id="SRMA01027573">
    <property type="protein sequence ID" value="TRY53604.1"/>
    <property type="molecule type" value="Genomic_DNA"/>
</dbReference>
<protein>
    <submittedName>
        <fullName evidence="2">Uncharacterized protein</fullName>
    </submittedName>
</protein>
<keyword evidence="3" id="KW-1185">Reference proteome</keyword>